<sequence>MARHIFTFVRGVSAGQRWQPMQESRRRRQPSHHSPPSSNPSEPDPGSYSIPIDPEPQGWLNRTDAARRAFLAEE</sequence>
<dbReference type="AlphaFoldDB" id="A0A9W9BMG9"/>
<keyword evidence="3" id="KW-1185">Reference proteome</keyword>
<dbReference type="Proteomes" id="UP001140502">
    <property type="component" value="Unassembled WGS sequence"/>
</dbReference>
<organism evidence="2 3">
    <name type="scientific">Fusarium piperis</name>
    <dbReference type="NCBI Taxonomy" id="1435070"/>
    <lineage>
        <taxon>Eukaryota</taxon>
        <taxon>Fungi</taxon>
        <taxon>Dikarya</taxon>
        <taxon>Ascomycota</taxon>
        <taxon>Pezizomycotina</taxon>
        <taxon>Sordariomycetes</taxon>
        <taxon>Hypocreomycetidae</taxon>
        <taxon>Hypocreales</taxon>
        <taxon>Nectriaceae</taxon>
        <taxon>Fusarium</taxon>
        <taxon>Fusarium solani species complex</taxon>
    </lineage>
</organism>
<feature type="compositionally biased region" description="Low complexity" evidence="1">
    <location>
        <begin position="32"/>
        <end position="45"/>
    </location>
</feature>
<reference evidence="2" key="1">
    <citation type="submission" date="2022-10" db="EMBL/GenBank/DDBJ databases">
        <title>Tapping the CABI collections for fungal endophytes: first genome assemblies for Collariella, Neodidymelliopsis, Ascochyta clinopodiicola, Didymella pomorum, Didymosphaeria variabile, Neocosmospora piperis and Neocucurbitaria cava.</title>
        <authorList>
            <person name="Hill R."/>
        </authorList>
    </citation>
    <scope>NUCLEOTIDE SEQUENCE</scope>
    <source>
        <strain evidence="2">IMI 366586</strain>
    </source>
</reference>
<protein>
    <submittedName>
        <fullName evidence="2">Uncharacterized protein</fullName>
    </submittedName>
</protein>
<name>A0A9W9BMG9_9HYPO</name>
<evidence type="ECO:0000313" key="2">
    <source>
        <dbReference type="EMBL" id="KAJ4318487.1"/>
    </source>
</evidence>
<evidence type="ECO:0000313" key="3">
    <source>
        <dbReference type="Proteomes" id="UP001140502"/>
    </source>
</evidence>
<gene>
    <name evidence="2" type="ORF">N0V84_006813</name>
</gene>
<feature type="region of interest" description="Disordered" evidence="1">
    <location>
        <begin position="15"/>
        <end position="60"/>
    </location>
</feature>
<proteinExistence type="predicted"/>
<comment type="caution">
    <text evidence="2">The sequence shown here is derived from an EMBL/GenBank/DDBJ whole genome shotgun (WGS) entry which is preliminary data.</text>
</comment>
<evidence type="ECO:0000256" key="1">
    <source>
        <dbReference type="SAM" id="MobiDB-lite"/>
    </source>
</evidence>
<accession>A0A9W9BMG9</accession>
<dbReference type="EMBL" id="JAPEUR010000140">
    <property type="protein sequence ID" value="KAJ4318487.1"/>
    <property type="molecule type" value="Genomic_DNA"/>
</dbReference>